<dbReference type="InterPro" id="IPR004316">
    <property type="entry name" value="SWEET_rpt"/>
</dbReference>
<dbReference type="GO" id="GO:0005886">
    <property type="term" value="C:plasma membrane"/>
    <property type="evidence" value="ECO:0007669"/>
    <property type="project" value="UniProtKB-SubCell"/>
</dbReference>
<dbReference type="FunFam" id="1.20.1280.290:FF:000001">
    <property type="entry name" value="Bidirectional sugar transporter SWEET"/>
    <property type="match status" value="1"/>
</dbReference>
<feature type="transmembrane region" description="Helical" evidence="11">
    <location>
        <begin position="153"/>
        <end position="174"/>
    </location>
</feature>
<keyword evidence="7" id="KW-0677">Repeat</keyword>
<evidence type="ECO:0000256" key="4">
    <source>
        <dbReference type="ARBA" id="ARBA00022475"/>
    </source>
</evidence>
<evidence type="ECO:0000256" key="2">
    <source>
        <dbReference type="ARBA" id="ARBA00007809"/>
    </source>
</evidence>
<dbReference type="Gramene" id="ORUFI03G17460.1">
    <property type="protein sequence ID" value="ORUFI03G17460.1"/>
    <property type="gene ID" value="ORUFI03G17460"/>
</dbReference>
<dbReference type="Pfam" id="PF03083">
    <property type="entry name" value="MtN3_slv"/>
    <property type="match status" value="2"/>
</dbReference>
<dbReference type="FunFam" id="1.20.1280.290:FF:000002">
    <property type="entry name" value="Bidirectional sugar transporter SWEET"/>
    <property type="match status" value="1"/>
</dbReference>
<name>A0A0E0NUV1_ORYRU</name>
<evidence type="ECO:0000256" key="8">
    <source>
        <dbReference type="ARBA" id="ARBA00022989"/>
    </source>
</evidence>
<evidence type="ECO:0000256" key="9">
    <source>
        <dbReference type="ARBA" id="ARBA00023136"/>
    </source>
</evidence>
<dbReference type="Proteomes" id="UP000008022">
    <property type="component" value="Unassembled WGS sequence"/>
</dbReference>
<evidence type="ECO:0000256" key="7">
    <source>
        <dbReference type="ARBA" id="ARBA00022737"/>
    </source>
</evidence>
<evidence type="ECO:0000256" key="11">
    <source>
        <dbReference type="SAM" id="Phobius"/>
    </source>
</evidence>
<evidence type="ECO:0008006" key="14">
    <source>
        <dbReference type="Google" id="ProtNLM"/>
    </source>
</evidence>
<proteinExistence type="inferred from homology"/>
<protein>
    <recommendedName>
        <fullName evidence="14">Bidirectional sugar transporter SWEET</fullName>
    </recommendedName>
</protein>
<evidence type="ECO:0000256" key="10">
    <source>
        <dbReference type="ARBA" id="ARBA00038715"/>
    </source>
</evidence>
<evidence type="ECO:0000256" key="6">
    <source>
        <dbReference type="ARBA" id="ARBA00022692"/>
    </source>
</evidence>
<dbReference type="AlphaFoldDB" id="A0A0E0NUV1"/>
<dbReference type="PANTHER" id="PTHR10791:SF142">
    <property type="entry name" value="BIDIRECTIONAL SUGAR TRANSPORTER SWEET16"/>
    <property type="match status" value="1"/>
</dbReference>
<keyword evidence="9 11" id="KW-0472">Membrane</keyword>
<accession>A0A0E0NUV1</accession>
<reference evidence="13" key="1">
    <citation type="submission" date="2013-06" db="EMBL/GenBank/DDBJ databases">
        <authorList>
            <person name="Zhao Q."/>
        </authorList>
    </citation>
    <scope>NUCLEOTIDE SEQUENCE</scope>
    <source>
        <strain evidence="13">cv. W1943</strain>
    </source>
</reference>
<comment type="subunit">
    <text evidence="10">Forms homooligomers and/or heterooligomers.</text>
</comment>
<feature type="transmembrane region" description="Helical" evidence="11">
    <location>
        <begin position="214"/>
        <end position="235"/>
    </location>
</feature>
<dbReference type="OMA" id="IGMYASH"/>
<dbReference type="GO" id="GO:0051119">
    <property type="term" value="F:sugar transmembrane transporter activity"/>
    <property type="evidence" value="ECO:0007669"/>
    <property type="project" value="InterPro"/>
</dbReference>
<dbReference type="EnsemblPlants" id="ORUFI03G17460.1">
    <property type="protein sequence ID" value="ORUFI03G17460.1"/>
    <property type="gene ID" value="ORUFI03G17460"/>
</dbReference>
<feature type="transmembrane region" description="Helical" evidence="11">
    <location>
        <begin position="6"/>
        <end position="27"/>
    </location>
</feature>
<keyword evidence="5" id="KW-0762">Sugar transport</keyword>
<dbReference type="eggNOG" id="KOG1623">
    <property type="taxonomic scope" value="Eukaryota"/>
</dbReference>
<evidence type="ECO:0000256" key="3">
    <source>
        <dbReference type="ARBA" id="ARBA00022448"/>
    </source>
</evidence>
<feature type="transmembrane region" description="Helical" evidence="11">
    <location>
        <begin position="39"/>
        <end position="59"/>
    </location>
</feature>
<feature type="transmembrane region" description="Helical" evidence="11">
    <location>
        <begin position="127"/>
        <end position="147"/>
    </location>
</feature>
<evidence type="ECO:0000256" key="5">
    <source>
        <dbReference type="ARBA" id="ARBA00022597"/>
    </source>
</evidence>
<dbReference type="InterPro" id="IPR047664">
    <property type="entry name" value="SWEET"/>
</dbReference>
<sequence length="358" mass="38527">MADPSFFVGIVGNVISILVFASPIPTFRRIVRSKSTEEFRWLPYVTTLLSTSLWTFYGLLKPGGLLIVTVNGAGAALEAIYVTLYLAYAPKETKACRRASSAYPSMAPIDRQRERGVISSMAKMVKVVLAVNVGALAAVVAVALVALHGGVRLFVVGVLCAALTIGMYAAPMAAMRTVVKTRSVEYMPFSLSFFLFLNGGVWSVYSLLVKDYFIGIPNAIGFALGTAQLALYMAYRRTKKPAGKGGDDDEDDEEAQGVARLMGHQVEMAQQRRDQQLRKGLSLSLPKPAAPLHGGLDRIIKSFSTTPVELHSILHQHHGGHHHHHRFDTVPDDDDEAAAAVAAGGTTPATTAGPGDRH</sequence>
<comment type="subcellular location">
    <subcellularLocation>
        <location evidence="1">Cell membrane</location>
        <topology evidence="1">Multi-pass membrane protein</topology>
    </subcellularLocation>
</comment>
<keyword evidence="3" id="KW-0813">Transport</keyword>
<dbReference type="PANTHER" id="PTHR10791">
    <property type="entry name" value="RAG1-ACTIVATING PROTEIN 1"/>
    <property type="match status" value="1"/>
</dbReference>
<evidence type="ECO:0000313" key="12">
    <source>
        <dbReference type="EnsemblPlants" id="ORUFI03G17460.1"/>
    </source>
</evidence>
<feature type="transmembrane region" description="Helical" evidence="11">
    <location>
        <begin position="186"/>
        <end position="208"/>
    </location>
</feature>
<evidence type="ECO:0000313" key="13">
    <source>
        <dbReference type="Proteomes" id="UP000008022"/>
    </source>
</evidence>
<keyword evidence="13" id="KW-1185">Reference proteome</keyword>
<organism evidence="12 13">
    <name type="scientific">Oryza rufipogon</name>
    <name type="common">Brownbeard rice</name>
    <name type="synonym">Asian wild rice</name>
    <dbReference type="NCBI Taxonomy" id="4529"/>
    <lineage>
        <taxon>Eukaryota</taxon>
        <taxon>Viridiplantae</taxon>
        <taxon>Streptophyta</taxon>
        <taxon>Embryophyta</taxon>
        <taxon>Tracheophyta</taxon>
        <taxon>Spermatophyta</taxon>
        <taxon>Magnoliopsida</taxon>
        <taxon>Liliopsida</taxon>
        <taxon>Poales</taxon>
        <taxon>Poaceae</taxon>
        <taxon>BOP clade</taxon>
        <taxon>Oryzoideae</taxon>
        <taxon>Oryzeae</taxon>
        <taxon>Oryzinae</taxon>
        <taxon>Oryza</taxon>
    </lineage>
</organism>
<feature type="transmembrane region" description="Helical" evidence="11">
    <location>
        <begin position="65"/>
        <end position="88"/>
    </location>
</feature>
<dbReference type="Gene3D" id="1.20.1280.290">
    <property type="match status" value="2"/>
</dbReference>
<reference evidence="12" key="2">
    <citation type="submission" date="2015-06" db="UniProtKB">
        <authorList>
            <consortium name="EnsemblPlants"/>
        </authorList>
    </citation>
    <scope>IDENTIFICATION</scope>
</reference>
<keyword evidence="4" id="KW-1003">Cell membrane</keyword>
<keyword evidence="6 11" id="KW-0812">Transmembrane</keyword>
<comment type="similarity">
    <text evidence="2">Belongs to the SWEET sugar transporter family.</text>
</comment>
<evidence type="ECO:0000256" key="1">
    <source>
        <dbReference type="ARBA" id="ARBA00004651"/>
    </source>
</evidence>
<keyword evidence="8 11" id="KW-1133">Transmembrane helix</keyword>